<protein>
    <submittedName>
        <fullName evidence="1">Uncharacterized protein</fullName>
    </submittedName>
</protein>
<reference evidence="1 2" key="1">
    <citation type="submission" date="2015-07" db="EMBL/GenBank/DDBJ databases">
        <authorList>
            <person name="Noorani M."/>
        </authorList>
    </citation>
    <scope>NUCLEOTIDE SEQUENCE [LARGE SCALE GENOMIC DNA]</scope>
    <source>
        <strain evidence="1">BBA 69670</strain>
    </source>
</reference>
<accession>A0A0K6GCJ5</accession>
<evidence type="ECO:0000313" key="2">
    <source>
        <dbReference type="Proteomes" id="UP000044841"/>
    </source>
</evidence>
<dbReference type="Gene3D" id="2.80.10.50">
    <property type="match status" value="1"/>
</dbReference>
<organism evidence="1 2">
    <name type="scientific">Rhizoctonia solani</name>
    <dbReference type="NCBI Taxonomy" id="456999"/>
    <lineage>
        <taxon>Eukaryota</taxon>
        <taxon>Fungi</taxon>
        <taxon>Dikarya</taxon>
        <taxon>Basidiomycota</taxon>
        <taxon>Agaricomycotina</taxon>
        <taxon>Agaricomycetes</taxon>
        <taxon>Cantharellales</taxon>
        <taxon>Ceratobasidiaceae</taxon>
        <taxon>Rhizoctonia</taxon>
    </lineage>
</organism>
<dbReference type="EMBL" id="CYGV01001641">
    <property type="protein sequence ID" value="CUA76206.1"/>
    <property type="molecule type" value="Genomic_DNA"/>
</dbReference>
<dbReference type="AlphaFoldDB" id="A0A0K6GCJ5"/>
<sequence>MSVPSGRFTLQLLRSDDTALQCMYATGEAPEKPVRLQPQGAKGSASFMQYRSSEEPVILGTPTPFQARYEKSIGPIEIYSLLPEEPQPEVLFIYIGKNEKDEVAPESFPPLLLTPYPVWAFYPLLED</sequence>
<evidence type="ECO:0000313" key="1">
    <source>
        <dbReference type="EMBL" id="CUA76206.1"/>
    </source>
</evidence>
<keyword evidence="2" id="KW-1185">Reference proteome</keyword>
<proteinExistence type="predicted"/>
<dbReference type="Proteomes" id="UP000044841">
    <property type="component" value="Unassembled WGS sequence"/>
</dbReference>
<name>A0A0K6GCJ5_9AGAM</name>
<gene>
    <name evidence="1" type="ORF">RSOLAG22IIIB_12125</name>
</gene>